<evidence type="ECO:0000259" key="16">
    <source>
        <dbReference type="Pfam" id="PF02563"/>
    </source>
</evidence>
<evidence type="ECO:0000256" key="10">
    <source>
        <dbReference type="ARBA" id="ARBA00023114"/>
    </source>
</evidence>
<proteinExistence type="inferred from homology"/>
<dbReference type="Proteomes" id="UP001597557">
    <property type="component" value="Unassembled WGS sequence"/>
</dbReference>
<dbReference type="Gene3D" id="3.10.560.10">
    <property type="entry name" value="Outer membrane lipoprotein wza domain like"/>
    <property type="match status" value="1"/>
</dbReference>
<keyword evidence="9" id="KW-0406">Ion transport</keyword>
<keyword evidence="10" id="KW-0626">Porin</keyword>
<keyword evidence="4" id="KW-1134">Transmembrane beta strand</keyword>
<dbReference type="InterPro" id="IPR003715">
    <property type="entry name" value="Poly_export_N"/>
</dbReference>
<dbReference type="EMBL" id="JBHUPD010000002">
    <property type="protein sequence ID" value="MFD2872533.1"/>
    <property type="molecule type" value="Genomic_DNA"/>
</dbReference>
<protein>
    <submittedName>
        <fullName evidence="18">Polysaccharide biosynthesis/export family protein</fullName>
    </submittedName>
</protein>
<keyword evidence="15" id="KW-1133">Transmembrane helix</keyword>
<evidence type="ECO:0000256" key="3">
    <source>
        <dbReference type="ARBA" id="ARBA00022448"/>
    </source>
</evidence>
<evidence type="ECO:0000256" key="15">
    <source>
        <dbReference type="SAM" id="Phobius"/>
    </source>
</evidence>
<dbReference type="Pfam" id="PF02563">
    <property type="entry name" value="Poly_export"/>
    <property type="match status" value="1"/>
</dbReference>
<dbReference type="PANTHER" id="PTHR33619">
    <property type="entry name" value="POLYSACCHARIDE EXPORT PROTEIN GFCE-RELATED"/>
    <property type="match status" value="1"/>
</dbReference>
<evidence type="ECO:0000256" key="11">
    <source>
        <dbReference type="ARBA" id="ARBA00023136"/>
    </source>
</evidence>
<evidence type="ECO:0000256" key="1">
    <source>
        <dbReference type="ARBA" id="ARBA00004571"/>
    </source>
</evidence>
<evidence type="ECO:0000256" key="6">
    <source>
        <dbReference type="ARBA" id="ARBA00022692"/>
    </source>
</evidence>
<organism evidence="18 19">
    <name type="scientific">Mucilaginibacter ximonensis</name>
    <dbReference type="NCBI Taxonomy" id="538021"/>
    <lineage>
        <taxon>Bacteria</taxon>
        <taxon>Pseudomonadati</taxon>
        <taxon>Bacteroidota</taxon>
        <taxon>Sphingobacteriia</taxon>
        <taxon>Sphingobacteriales</taxon>
        <taxon>Sphingobacteriaceae</taxon>
        <taxon>Mucilaginibacter</taxon>
    </lineage>
</organism>
<evidence type="ECO:0000256" key="8">
    <source>
        <dbReference type="ARBA" id="ARBA00023047"/>
    </source>
</evidence>
<dbReference type="PANTHER" id="PTHR33619:SF3">
    <property type="entry name" value="POLYSACCHARIDE EXPORT PROTEIN GFCE-RELATED"/>
    <property type="match status" value="1"/>
</dbReference>
<evidence type="ECO:0000256" key="5">
    <source>
        <dbReference type="ARBA" id="ARBA00022597"/>
    </source>
</evidence>
<keyword evidence="19" id="KW-1185">Reference proteome</keyword>
<comment type="caution">
    <text evidence="18">The sequence shown here is derived from an EMBL/GenBank/DDBJ whole genome shotgun (WGS) entry which is preliminary data.</text>
</comment>
<comment type="similarity">
    <text evidence="2">Belongs to the BexD/CtrA/VexA family.</text>
</comment>
<keyword evidence="5" id="KW-0762">Sugar transport</keyword>
<keyword evidence="12" id="KW-0564">Palmitate</keyword>
<keyword evidence="11 15" id="KW-0472">Membrane</keyword>
<feature type="domain" description="Polysaccharide export protein N-terminal" evidence="16">
    <location>
        <begin position="46"/>
        <end position="147"/>
    </location>
</feature>
<dbReference type="Pfam" id="PF22461">
    <property type="entry name" value="SLBB_2"/>
    <property type="match status" value="1"/>
</dbReference>
<dbReference type="InterPro" id="IPR049712">
    <property type="entry name" value="Poly_export"/>
</dbReference>
<comment type="subcellular location">
    <subcellularLocation>
        <location evidence="1">Cell outer membrane</location>
        <topology evidence="1">Multi-pass membrane protein</topology>
    </subcellularLocation>
</comment>
<evidence type="ECO:0000256" key="2">
    <source>
        <dbReference type="ARBA" id="ARBA00009450"/>
    </source>
</evidence>
<evidence type="ECO:0000313" key="18">
    <source>
        <dbReference type="EMBL" id="MFD2872533.1"/>
    </source>
</evidence>
<evidence type="ECO:0000256" key="12">
    <source>
        <dbReference type="ARBA" id="ARBA00023139"/>
    </source>
</evidence>
<evidence type="ECO:0000256" key="4">
    <source>
        <dbReference type="ARBA" id="ARBA00022452"/>
    </source>
</evidence>
<keyword evidence="8" id="KW-0625">Polysaccharide transport</keyword>
<evidence type="ECO:0000313" key="19">
    <source>
        <dbReference type="Proteomes" id="UP001597557"/>
    </source>
</evidence>
<dbReference type="PROSITE" id="PS51257">
    <property type="entry name" value="PROKAR_LIPOPROTEIN"/>
    <property type="match status" value="1"/>
</dbReference>
<evidence type="ECO:0000259" key="17">
    <source>
        <dbReference type="Pfam" id="PF22461"/>
    </source>
</evidence>
<feature type="transmembrane region" description="Helical" evidence="15">
    <location>
        <begin position="243"/>
        <end position="263"/>
    </location>
</feature>
<evidence type="ECO:0000256" key="9">
    <source>
        <dbReference type="ARBA" id="ARBA00023065"/>
    </source>
</evidence>
<reference evidence="19" key="1">
    <citation type="journal article" date="2019" name="Int. J. Syst. Evol. Microbiol.">
        <title>The Global Catalogue of Microorganisms (GCM) 10K type strain sequencing project: providing services to taxonomists for standard genome sequencing and annotation.</title>
        <authorList>
            <consortium name="The Broad Institute Genomics Platform"/>
            <consortium name="The Broad Institute Genome Sequencing Center for Infectious Disease"/>
            <person name="Wu L."/>
            <person name="Ma J."/>
        </authorList>
    </citation>
    <scope>NUCLEOTIDE SEQUENCE [LARGE SCALE GENOMIC DNA]</scope>
    <source>
        <strain evidence="19">KCTC 22437</strain>
    </source>
</reference>
<gene>
    <name evidence="18" type="ORF">ACFS5N_08650</name>
</gene>
<dbReference type="Gene3D" id="3.30.1950.10">
    <property type="entry name" value="wza like domain"/>
    <property type="match status" value="1"/>
</dbReference>
<dbReference type="InterPro" id="IPR054765">
    <property type="entry name" value="SLBB_dom"/>
</dbReference>
<dbReference type="RefSeq" id="WP_377184308.1">
    <property type="nucleotide sequence ID" value="NZ_JBHUPD010000002.1"/>
</dbReference>
<keyword evidence="3" id="KW-0813">Transport</keyword>
<sequence length="266" mass="29413">MKRILLRNLFFCFLGGVFLSSCISKKQIAYFQKAQGEHDTISVAQAYVPKIQAGDILSITVSSLNSMASSFFNPFSNTTSDNATNSTLNGIPAVSNATGFLVDTAGMVELPLVGAIKIAGLTTSSARDVIKARLNVYLKEPTVNVRFLNYKISVMGEVAHPSVYVIPNERITLPEALSMAGDLTIYAMRNNVMIIRDVNGKKEFGHVNLTGRDLYDSPYYYLHANDVVYVEPNRAKRQQIEPVFKILPVVLSAVSVLMIVIYYSRR</sequence>
<evidence type="ECO:0000256" key="7">
    <source>
        <dbReference type="ARBA" id="ARBA00022729"/>
    </source>
</evidence>
<keyword evidence="14" id="KW-0449">Lipoprotein</keyword>
<accession>A0ABW5YAY1</accession>
<evidence type="ECO:0000256" key="13">
    <source>
        <dbReference type="ARBA" id="ARBA00023237"/>
    </source>
</evidence>
<name>A0ABW5YAY1_9SPHI</name>
<keyword evidence="7" id="KW-0732">Signal</keyword>
<evidence type="ECO:0000256" key="14">
    <source>
        <dbReference type="ARBA" id="ARBA00023288"/>
    </source>
</evidence>
<keyword evidence="13" id="KW-0998">Cell outer membrane</keyword>
<feature type="domain" description="SLBB" evidence="17">
    <location>
        <begin position="151"/>
        <end position="230"/>
    </location>
</feature>
<keyword evidence="6 15" id="KW-0812">Transmembrane</keyword>